<keyword evidence="2" id="KW-0812">Transmembrane</keyword>
<evidence type="ECO:0000256" key="2">
    <source>
        <dbReference type="SAM" id="Phobius"/>
    </source>
</evidence>
<reference evidence="4" key="2">
    <citation type="submission" date="2015-01" db="EMBL/GenBank/DDBJ databases">
        <title>Evolutionary Origins and Diversification of the Mycorrhizal Mutualists.</title>
        <authorList>
            <consortium name="DOE Joint Genome Institute"/>
            <consortium name="Mycorrhizal Genomics Consortium"/>
            <person name="Kohler A."/>
            <person name="Kuo A."/>
            <person name="Nagy L.G."/>
            <person name="Floudas D."/>
            <person name="Copeland A."/>
            <person name="Barry K.W."/>
            <person name="Cichocki N."/>
            <person name="Veneault-Fourrey C."/>
            <person name="LaButti K."/>
            <person name="Lindquist E.A."/>
            <person name="Lipzen A."/>
            <person name="Lundell T."/>
            <person name="Morin E."/>
            <person name="Murat C."/>
            <person name="Riley R."/>
            <person name="Ohm R."/>
            <person name="Sun H."/>
            <person name="Tunlid A."/>
            <person name="Henrissat B."/>
            <person name="Grigoriev I.V."/>
            <person name="Hibbett D.S."/>
            <person name="Martin F."/>
        </authorList>
    </citation>
    <scope>NUCLEOTIDE SEQUENCE [LARGE SCALE GENOMIC DNA]</scope>
    <source>
        <strain evidence="4">Marx 270</strain>
    </source>
</reference>
<evidence type="ECO:0000256" key="1">
    <source>
        <dbReference type="SAM" id="MobiDB-lite"/>
    </source>
</evidence>
<dbReference type="InParanoid" id="A0A0C3PFK9"/>
<accession>A0A0C3PFK9</accession>
<dbReference type="HOGENOM" id="CLU_1644404_0_0_1"/>
<dbReference type="AlphaFoldDB" id="A0A0C3PFK9"/>
<evidence type="ECO:0000313" key="3">
    <source>
        <dbReference type="EMBL" id="KIO06709.1"/>
    </source>
</evidence>
<feature type="region of interest" description="Disordered" evidence="1">
    <location>
        <begin position="136"/>
        <end position="161"/>
    </location>
</feature>
<dbReference type="STRING" id="870435.A0A0C3PFK9"/>
<keyword evidence="2" id="KW-1133">Transmembrane helix</keyword>
<dbReference type="Proteomes" id="UP000054217">
    <property type="component" value="Unassembled WGS sequence"/>
</dbReference>
<organism evidence="3 4">
    <name type="scientific">Pisolithus tinctorius Marx 270</name>
    <dbReference type="NCBI Taxonomy" id="870435"/>
    <lineage>
        <taxon>Eukaryota</taxon>
        <taxon>Fungi</taxon>
        <taxon>Dikarya</taxon>
        <taxon>Basidiomycota</taxon>
        <taxon>Agaricomycotina</taxon>
        <taxon>Agaricomycetes</taxon>
        <taxon>Agaricomycetidae</taxon>
        <taxon>Boletales</taxon>
        <taxon>Sclerodermatineae</taxon>
        <taxon>Pisolithaceae</taxon>
        <taxon>Pisolithus</taxon>
    </lineage>
</organism>
<feature type="transmembrane region" description="Helical" evidence="2">
    <location>
        <begin position="68"/>
        <end position="88"/>
    </location>
</feature>
<dbReference type="EMBL" id="KN831962">
    <property type="protein sequence ID" value="KIO06709.1"/>
    <property type="molecule type" value="Genomic_DNA"/>
</dbReference>
<gene>
    <name evidence="3" type="ORF">M404DRAFT_439144</name>
</gene>
<feature type="transmembrane region" description="Helical" evidence="2">
    <location>
        <begin position="108"/>
        <end position="126"/>
    </location>
</feature>
<feature type="compositionally biased region" description="Basic and acidic residues" evidence="1">
    <location>
        <begin position="140"/>
        <end position="161"/>
    </location>
</feature>
<keyword evidence="2" id="KW-0472">Membrane</keyword>
<proteinExistence type="predicted"/>
<dbReference type="OrthoDB" id="3062801at2759"/>
<evidence type="ECO:0000313" key="4">
    <source>
        <dbReference type="Proteomes" id="UP000054217"/>
    </source>
</evidence>
<keyword evidence="4" id="KW-1185">Reference proteome</keyword>
<name>A0A0C3PFK9_PISTI</name>
<protein>
    <submittedName>
        <fullName evidence="3">Uncharacterized protein</fullName>
    </submittedName>
</protein>
<sequence>MAYDPRMHDRTPLAHLLTHVPLVRMCIYHPIRHYEKHPQGHELSTAHTEIHDIHFVERLGNAGVAQDVVGLVHDIFIASILAFVWQSGSTSDPITPPHSAPNAASGPRVLISAIFFLGLVYFGAIAKALQGYRRVSGTTRDTETARETRDAIREARDREKE</sequence>
<reference evidence="3 4" key="1">
    <citation type="submission" date="2014-04" db="EMBL/GenBank/DDBJ databases">
        <authorList>
            <consortium name="DOE Joint Genome Institute"/>
            <person name="Kuo A."/>
            <person name="Kohler A."/>
            <person name="Costa M.D."/>
            <person name="Nagy L.G."/>
            <person name="Floudas D."/>
            <person name="Copeland A."/>
            <person name="Barry K.W."/>
            <person name="Cichocki N."/>
            <person name="Veneault-Fourrey C."/>
            <person name="LaButti K."/>
            <person name="Lindquist E.A."/>
            <person name="Lipzen A."/>
            <person name="Lundell T."/>
            <person name="Morin E."/>
            <person name="Murat C."/>
            <person name="Sun H."/>
            <person name="Tunlid A."/>
            <person name="Henrissat B."/>
            <person name="Grigoriev I.V."/>
            <person name="Hibbett D.S."/>
            <person name="Martin F."/>
            <person name="Nordberg H.P."/>
            <person name="Cantor M.N."/>
            <person name="Hua S.X."/>
        </authorList>
    </citation>
    <scope>NUCLEOTIDE SEQUENCE [LARGE SCALE GENOMIC DNA]</scope>
    <source>
        <strain evidence="3 4">Marx 270</strain>
    </source>
</reference>